<protein>
    <submittedName>
        <fullName evidence="1">Uncharacterized protein</fullName>
    </submittedName>
</protein>
<evidence type="ECO:0000313" key="1">
    <source>
        <dbReference type="EMBL" id="BBE38772.1"/>
    </source>
</evidence>
<proteinExistence type="predicted"/>
<dbReference type="EMBL" id="AB609751">
    <property type="protein sequence ID" value="BBE38772.1"/>
    <property type="molecule type" value="Genomic_DNA"/>
</dbReference>
<dbReference type="AlphaFoldDB" id="A0A6S4PT79"/>
<dbReference type="RefSeq" id="WP_423248175.1">
    <property type="nucleotide sequence ID" value="NZ_LEAM01000173.1"/>
</dbReference>
<sequence length="396" mass="46205">MRRFWVLKCHAAAWSLRASHLNWALYLTGGLVESIHTLNAREHVLLEVMKRTFNLDTQVINSEINRLLGKTVEILKSKNVNYKDLRNCLTPSTDKEEIILVFDSEQIDSYWYGYDVIDKVLPFFDSRSSHSVLVGDYLDHGGQISQSKLCHELWASINKRNDSTYQYGNQYFFVYINNLSPSMRKILDEGLSTYKPYTGYIDVTYASFMKTYASFTLAKSFIKHKKKIILSHAPDEDDAENINTLGYSFEEHGYTVVSINEDLDGVFLTYKIERPVQGVFARDTDFSINAISTTLLPIDELEIEIEDSKLGYLKEHKKGRMKKSELFHFDRRELEILIKQRLVYNYFYNLAYLEEHNVSKFNILVEKSNSFDEVIRLMVSLEYQPDSKKLRLITMV</sequence>
<organism evidence="1">
    <name type="scientific">Vibrio vulnificus</name>
    <dbReference type="NCBI Taxonomy" id="672"/>
    <lineage>
        <taxon>Bacteria</taxon>
        <taxon>Pseudomonadati</taxon>
        <taxon>Pseudomonadota</taxon>
        <taxon>Gammaproteobacteria</taxon>
        <taxon>Vibrionales</taxon>
        <taxon>Vibrionaceae</taxon>
        <taxon>Vibrio</taxon>
    </lineage>
</organism>
<name>A0A6S4PT79_VIBVL</name>
<reference evidence="1" key="1">
    <citation type="submission" date="2011-01" db="EMBL/GenBank/DDBJ databases">
        <title>Evolutionary Significance of Chromosomal Super-Integrons in Vibrio vulnificus Strains.</title>
        <authorList>
            <person name="Shu H.Y."/>
            <person name="Wu K.M."/>
            <person name="Liu T.T."/>
            <person name="Liu Y.M."/>
            <person name="Liao T.L."/>
            <person name="Hor L.I."/>
            <person name="Tsai S.F."/>
            <person name="Chen C.Y."/>
        </authorList>
    </citation>
    <scope>NUCLEOTIDE SEQUENCE</scope>
    <source>
        <strain evidence="1">CECT4999</strain>
    </source>
</reference>
<accession>A0A6S4PT79</accession>